<dbReference type="EMBL" id="KN847495">
    <property type="protein sequence ID" value="KIW15623.1"/>
    <property type="molecule type" value="Genomic_DNA"/>
</dbReference>
<evidence type="ECO:0000256" key="5">
    <source>
        <dbReference type="ARBA" id="ARBA00023159"/>
    </source>
</evidence>
<evidence type="ECO:0000256" key="4">
    <source>
        <dbReference type="ARBA" id="ARBA00023015"/>
    </source>
</evidence>
<dbReference type="VEuPathDB" id="FungiDB:PV08_05671"/>
<dbReference type="HOGENOM" id="CLU_027965_6_2_1"/>
<gene>
    <name evidence="12" type="ORF">PV08_05671</name>
</gene>
<keyword evidence="3" id="KW-0156">Chromatin regulator</keyword>
<proteinExistence type="inferred from homology"/>
<dbReference type="RefSeq" id="XP_016235839.1">
    <property type="nucleotide sequence ID" value="XM_016380012.1"/>
</dbReference>
<evidence type="ECO:0000256" key="10">
    <source>
        <dbReference type="ARBA" id="ARBA00038661"/>
    </source>
</evidence>
<dbReference type="FunFam" id="3.30.420.40:FF:000137">
    <property type="entry name" value="Actin-related protein 4"/>
    <property type="match status" value="1"/>
</dbReference>
<dbReference type="Gene3D" id="3.90.640.10">
    <property type="entry name" value="Actin, Chain A, domain 4"/>
    <property type="match status" value="1"/>
</dbReference>
<dbReference type="InterPro" id="IPR004000">
    <property type="entry name" value="Actin"/>
</dbReference>
<evidence type="ECO:0000256" key="2">
    <source>
        <dbReference type="ARBA" id="ARBA00022763"/>
    </source>
</evidence>
<dbReference type="Proteomes" id="UP000053328">
    <property type="component" value="Unassembled WGS sequence"/>
</dbReference>
<dbReference type="GeneID" id="27332754"/>
<comment type="subunit">
    <text evidence="10">Component of the NuA4 histone acetyltransferase complex, of the INO80 chromatin remodeling complex, and of the SWR1 chromatin remodeling complex.</text>
</comment>
<evidence type="ECO:0000256" key="11">
    <source>
        <dbReference type="ARBA" id="ARBA00041020"/>
    </source>
</evidence>
<dbReference type="PROSITE" id="PS00432">
    <property type="entry name" value="ACTINS_2"/>
    <property type="match status" value="1"/>
</dbReference>
<dbReference type="SMART" id="SM00268">
    <property type="entry name" value="ACTIN"/>
    <property type="match status" value="1"/>
</dbReference>
<dbReference type="GO" id="GO:0006281">
    <property type="term" value="P:DNA repair"/>
    <property type="evidence" value="ECO:0007669"/>
    <property type="project" value="UniProtKB-KW"/>
</dbReference>
<evidence type="ECO:0000256" key="9">
    <source>
        <dbReference type="ARBA" id="ARBA00038320"/>
    </source>
</evidence>
<evidence type="ECO:0000256" key="1">
    <source>
        <dbReference type="ARBA" id="ARBA00004123"/>
    </source>
</evidence>
<keyword evidence="13" id="KW-1185">Reference proteome</keyword>
<protein>
    <recommendedName>
        <fullName evidence="11">Actin-related protein 4</fullName>
    </recommendedName>
</protein>
<keyword evidence="7" id="KW-0234">DNA repair</keyword>
<dbReference type="SUPFAM" id="SSF53067">
    <property type="entry name" value="Actin-like ATPase domain"/>
    <property type="match status" value="2"/>
</dbReference>
<evidence type="ECO:0000256" key="8">
    <source>
        <dbReference type="ARBA" id="ARBA00023242"/>
    </source>
</evidence>
<comment type="subcellular location">
    <subcellularLocation>
        <location evidence="1">Nucleus</location>
    </subcellularLocation>
</comment>
<accession>A0A0D2B9J5</accession>
<keyword evidence="8" id="KW-0539">Nucleus</keyword>
<reference evidence="12 13" key="1">
    <citation type="submission" date="2015-01" db="EMBL/GenBank/DDBJ databases">
        <title>The Genome Sequence of Exophiala spinifera CBS89968.</title>
        <authorList>
            <consortium name="The Broad Institute Genomics Platform"/>
            <person name="Cuomo C."/>
            <person name="de Hoog S."/>
            <person name="Gorbushina A."/>
            <person name="Stielow B."/>
            <person name="Teixiera M."/>
            <person name="Abouelleil A."/>
            <person name="Chapman S.B."/>
            <person name="Priest M."/>
            <person name="Young S.K."/>
            <person name="Wortman J."/>
            <person name="Nusbaum C."/>
            <person name="Birren B."/>
        </authorList>
    </citation>
    <scope>NUCLEOTIDE SEQUENCE [LARGE SCALE GENOMIC DNA]</scope>
    <source>
        <strain evidence="12 13">CBS 89968</strain>
    </source>
</reference>
<dbReference type="STRING" id="91928.A0A0D2B9J5"/>
<keyword evidence="5" id="KW-0010">Activator</keyword>
<sequence>MASTLTSRDEPKAAEYAGDEVSALVLDPGFSSVRAGFAGEDTPKSIVPSYYASTGSERLFGDHVIDVPREGVEIKNPLNKDGIVEDWDAAEALWKYTFAHKLTGVRPNRALQEWLNDPKAVPDLQKAMAEAVDTERCLEDHPLFMTEPSWNPTKSREKCVEMALESWGAPAFYLGKTGVMGAFAAGRPTALVIDFGATQVSVTPVHDGMILKKGVTRANIGGNYLSQQVRNMLAASNDISITPHYMVQSKQPVDAGQAANAILKTFPEGFKHPDASFRRYQEDKVVLEFKEIALQAWTNPNMAFRGQGEALARDMQYAQPFEFPDGYNQTFSSERFRIVETMFDPQCHYPATAPAQGQENDEYPAPEEKHTVPGLVKASLGQVDVDVRPFLLSNVVITGAGSLIRGLPDRMQQELSKMYPSSRVRIQASGMAVERKFGSWIGGSIVASLGTFHQMWISKKEYEEHGPGIVEKRCK</sequence>
<dbReference type="InterPro" id="IPR004001">
    <property type="entry name" value="Actin_CS"/>
</dbReference>
<comment type="similarity">
    <text evidence="9">Belongs to the actin family. ARP4 subfamily.</text>
</comment>
<keyword evidence="4" id="KW-0805">Transcription regulation</keyword>
<dbReference type="GO" id="GO:0006325">
    <property type="term" value="P:chromatin organization"/>
    <property type="evidence" value="ECO:0007669"/>
    <property type="project" value="UniProtKB-KW"/>
</dbReference>
<dbReference type="CDD" id="cd13395">
    <property type="entry name" value="ASKHA_NBD_Arp4_ACTL6-like"/>
    <property type="match status" value="1"/>
</dbReference>
<evidence type="ECO:0000256" key="6">
    <source>
        <dbReference type="ARBA" id="ARBA00023163"/>
    </source>
</evidence>
<evidence type="ECO:0000256" key="3">
    <source>
        <dbReference type="ARBA" id="ARBA00022853"/>
    </source>
</evidence>
<dbReference type="OrthoDB" id="5132116at2759"/>
<dbReference type="PANTHER" id="PTHR11937">
    <property type="entry name" value="ACTIN"/>
    <property type="match status" value="1"/>
</dbReference>
<organism evidence="12 13">
    <name type="scientific">Exophiala spinifera</name>
    <dbReference type="NCBI Taxonomy" id="91928"/>
    <lineage>
        <taxon>Eukaryota</taxon>
        <taxon>Fungi</taxon>
        <taxon>Dikarya</taxon>
        <taxon>Ascomycota</taxon>
        <taxon>Pezizomycotina</taxon>
        <taxon>Eurotiomycetes</taxon>
        <taxon>Chaetothyriomycetidae</taxon>
        <taxon>Chaetothyriales</taxon>
        <taxon>Herpotrichiellaceae</taxon>
        <taxon>Exophiala</taxon>
    </lineage>
</organism>
<dbReference type="AlphaFoldDB" id="A0A0D2B9J5"/>
<keyword evidence="6" id="KW-0804">Transcription</keyword>
<dbReference type="InterPro" id="IPR043129">
    <property type="entry name" value="ATPase_NBD"/>
</dbReference>
<evidence type="ECO:0000313" key="13">
    <source>
        <dbReference type="Proteomes" id="UP000053328"/>
    </source>
</evidence>
<keyword evidence="2" id="KW-0227">DNA damage</keyword>
<evidence type="ECO:0000256" key="7">
    <source>
        <dbReference type="ARBA" id="ARBA00023204"/>
    </source>
</evidence>
<name>A0A0D2B9J5_9EURO</name>
<evidence type="ECO:0000313" key="12">
    <source>
        <dbReference type="EMBL" id="KIW15623.1"/>
    </source>
</evidence>
<dbReference type="GO" id="GO:0005634">
    <property type="term" value="C:nucleus"/>
    <property type="evidence" value="ECO:0007669"/>
    <property type="project" value="UniProtKB-SubCell"/>
</dbReference>
<dbReference type="Gene3D" id="3.30.420.40">
    <property type="match status" value="3"/>
</dbReference>
<dbReference type="Pfam" id="PF00022">
    <property type="entry name" value="Actin"/>
    <property type="match status" value="1"/>
</dbReference>